<proteinExistence type="inferred from homology"/>
<dbReference type="Gene3D" id="1.20.1440.20">
    <property type="entry name" value="LemA-like domain"/>
    <property type="match status" value="1"/>
</dbReference>
<evidence type="ECO:0000256" key="1">
    <source>
        <dbReference type="ARBA" id="ARBA00004167"/>
    </source>
</evidence>
<evidence type="ECO:0000256" key="5">
    <source>
        <dbReference type="ARBA" id="ARBA00023136"/>
    </source>
</evidence>
<dbReference type="AlphaFoldDB" id="X0UNI6"/>
<evidence type="ECO:0000313" key="6">
    <source>
        <dbReference type="EMBL" id="GAG07339.1"/>
    </source>
</evidence>
<keyword evidence="5" id="KW-0472">Membrane</keyword>
<dbReference type="SUPFAM" id="SSF140478">
    <property type="entry name" value="LemA-like"/>
    <property type="match status" value="1"/>
</dbReference>
<evidence type="ECO:0000256" key="4">
    <source>
        <dbReference type="ARBA" id="ARBA00022989"/>
    </source>
</evidence>
<protein>
    <recommendedName>
        <fullName evidence="7">LemA family protein</fullName>
    </recommendedName>
</protein>
<dbReference type="PANTHER" id="PTHR34478:SF2">
    <property type="entry name" value="MEMBRANE PROTEIN"/>
    <property type="match status" value="1"/>
</dbReference>
<evidence type="ECO:0000256" key="2">
    <source>
        <dbReference type="ARBA" id="ARBA00008854"/>
    </source>
</evidence>
<comment type="caution">
    <text evidence="6">The sequence shown here is derived from an EMBL/GenBank/DDBJ whole genome shotgun (WGS) entry which is preliminary data.</text>
</comment>
<evidence type="ECO:0000256" key="3">
    <source>
        <dbReference type="ARBA" id="ARBA00022692"/>
    </source>
</evidence>
<dbReference type="Pfam" id="PF04011">
    <property type="entry name" value="LemA"/>
    <property type="match status" value="1"/>
</dbReference>
<accession>X0UNI6</accession>
<keyword evidence="4" id="KW-1133">Transmembrane helix</keyword>
<dbReference type="InterPro" id="IPR023353">
    <property type="entry name" value="LemA-like_dom_sf"/>
</dbReference>
<comment type="subcellular location">
    <subcellularLocation>
        <location evidence="1">Membrane</location>
        <topology evidence="1">Single-pass membrane protein</topology>
    </subcellularLocation>
</comment>
<reference evidence="6" key="1">
    <citation type="journal article" date="2014" name="Front. Microbiol.">
        <title>High frequency of phylogenetically diverse reductive dehalogenase-homologous genes in deep subseafloor sedimentary metagenomes.</title>
        <authorList>
            <person name="Kawai M."/>
            <person name="Futagami T."/>
            <person name="Toyoda A."/>
            <person name="Takaki Y."/>
            <person name="Nishi S."/>
            <person name="Hori S."/>
            <person name="Arai W."/>
            <person name="Tsubouchi T."/>
            <person name="Morono Y."/>
            <person name="Uchiyama I."/>
            <person name="Ito T."/>
            <person name="Fujiyama A."/>
            <person name="Inagaki F."/>
            <person name="Takami H."/>
        </authorList>
    </citation>
    <scope>NUCLEOTIDE SEQUENCE</scope>
    <source>
        <strain evidence="6">Expedition CK06-06</strain>
    </source>
</reference>
<dbReference type="GO" id="GO:0016020">
    <property type="term" value="C:membrane"/>
    <property type="evidence" value="ECO:0007669"/>
    <property type="project" value="UniProtKB-SubCell"/>
</dbReference>
<comment type="similarity">
    <text evidence="2">Belongs to the LemA family.</text>
</comment>
<keyword evidence="3" id="KW-0812">Transmembrane</keyword>
<name>X0UNI6_9ZZZZ</name>
<evidence type="ECO:0008006" key="7">
    <source>
        <dbReference type="Google" id="ProtNLM"/>
    </source>
</evidence>
<gene>
    <name evidence="6" type="ORF">S01H1_46360</name>
</gene>
<dbReference type="EMBL" id="BARS01029686">
    <property type="protein sequence ID" value="GAG07339.1"/>
    <property type="molecule type" value="Genomic_DNA"/>
</dbReference>
<dbReference type="PANTHER" id="PTHR34478">
    <property type="entry name" value="PROTEIN LEMA"/>
    <property type="match status" value="1"/>
</dbReference>
<organism evidence="6">
    <name type="scientific">marine sediment metagenome</name>
    <dbReference type="NCBI Taxonomy" id="412755"/>
    <lineage>
        <taxon>unclassified sequences</taxon>
        <taxon>metagenomes</taxon>
        <taxon>ecological metagenomes</taxon>
    </lineage>
</organism>
<dbReference type="InterPro" id="IPR007156">
    <property type="entry name" value="MamQ_LemA"/>
</dbReference>
<sequence>FLELQAQLEGTENRINVARIRFNEAVAAYNAAIRRLPGTLVASVGGFRRKAYFRSEEEARNAPELAFD</sequence>
<feature type="non-terminal residue" evidence="6">
    <location>
        <position position="1"/>
    </location>
</feature>